<evidence type="ECO:0000256" key="2">
    <source>
        <dbReference type="ARBA" id="ARBA00004496"/>
    </source>
</evidence>
<evidence type="ECO:0000256" key="6">
    <source>
        <dbReference type="ARBA" id="ARBA00023235"/>
    </source>
</evidence>
<evidence type="ECO:0000256" key="5">
    <source>
        <dbReference type="ARBA" id="ARBA00023110"/>
    </source>
</evidence>
<proteinExistence type="inferred from homology"/>
<feature type="region of interest" description="Disordered" evidence="8">
    <location>
        <begin position="526"/>
        <end position="563"/>
    </location>
</feature>
<evidence type="ECO:0000313" key="9">
    <source>
        <dbReference type="EMBL" id="KAL3793692.1"/>
    </source>
</evidence>
<keyword evidence="6 7" id="KW-0413">Isomerase</keyword>
<feature type="region of interest" description="Disordered" evidence="8">
    <location>
        <begin position="1"/>
        <end position="36"/>
    </location>
</feature>
<dbReference type="Gene3D" id="1.20.120.1150">
    <property type="match status" value="1"/>
</dbReference>
<organism evidence="9 10">
    <name type="scientific">Cyclotella cryptica</name>
    <dbReference type="NCBI Taxonomy" id="29204"/>
    <lineage>
        <taxon>Eukaryota</taxon>
        <taxon>Sar</taxon>
        <taxon>Stramenopiles</taxon>
        <taxon>Ochrophyta</taxon>
        <taxon>Bacillariophyta</taxon>
        <taxon>Coscinodiscophyceae</taxon>
        <taxon>Thalassiosirophycidae</taxon>
        <taxon>Stephanodiscales</taxon>
        <taxon>Stephanodiscaceae</taxon>
        <taxon>Cyclotella</taxon>
    </lineage>
</organism>
<reference evidence="9 10" key="1">
    <citation type="journal article" date="2020" name="G3 (Bethesda)">
        <title>Improved Reference Genome for Cyclotella cryptica CCMP332, a Model for Cell Wall Morphogenesis, Salinity Adaptation, and Lipid Production in Diatoms (Bacillariophyta).</title>
        <authorList>
            <person name="Roberts W.R."/>
            <person name="Downey K.M."/>
            <person name="Ruck E.C."/>
            <person name="Traller J.C."/>
            <person name="Alverson A.J."/>
        </authorList>
    </citation>
    <scope>NUCLEOTIDE SEQUENCE [LARGE SCALE GENOMIC DNA]</scope>
    <source>
        <strain evidence="9 10">CCMP332</strain>
    </source>
</reference>
<dbReference type="GO" id="GO:0005737">
    <property type="term" value="C:cytoplasm"/>
    <property type="evidence" value="ECO:0007669"/>
    <property type="project" value="UniProtKB-SubCell"/>
</dbReference>
<evidence type="ECO:0000256" key="4">
    <source>
        <dbReference type="ARBA" id="ARBA00022490"/>
    </source>
</evidence>
<keyword evidence="10" id="KW-1185">Reference proteome</keyword>
<evidence type="ECO:0000256" key="3">
    <source>
        <dbReference type="ARBA" id="ARBA00011019"/>
    </source>
</evidence>
<comment type="function">
    <text evidence="7">PPIases accelerate the folding of proteins. It catalyzes the cis-trans isomerization of proline imidic peptide bonds in oligopeptides.</text>
</comment>
<evidence type="ECO:0000313" key="10">
    <source>
        <dbReference type="Proteomes" id="UP001516023"/>
    </source>
</evidence>
<gene>
    <name evidence="9" type="ORF">HJC23_010264</name>
</gene>
<dbReference type="GO" id="GO:0003755">
    <property type="term" value="F:peptidyl-prolyl cis-trans isomerase activity"/>
    <property type="evidence" value="ECO:0007669"/>
    <property type="project" value="UniProtKB-KW"/>
</dbReference>
<evidence type="ECO:0000256" key="7">
    <source>
        <dbReference type="RuleBase" id="RU361210"/>
    </source>
</evidence>
<dbReference type="AlphaFoldDB" id="A0ABD3Q065"/>
<keyword evidence="4 7" id="KW-0963">Cytoplasm</keyword>
<feature type="compositionally biased region" description="Polar residues" evidence="8">
    <location>
        <begin position="527"/>
        <end position="550"/>
    </location>
</feature>
<feature type="region of interest" description="Disordered" evidence="8">
    <location>
        <begin position="67"/>
        <end position="96"/>
    </location>
</feature>
<feature type="region of interest" description="Disordered" evidence="8">
    <location>
        <begin position="268"/>
        <end position="289"/>
    </location>
</feature>
<dbReference type="EMBL" id="JABMIG020000089">
    <property type="protein sequence ID" value="KAL3793692.1"/>
    <property type="molecule type" value="Genomic_DNA"/>
</dbReference>
<dbReference type="InterPro" id="IPR043170">
    <property type="entry name" value="PTPA_C_lid"/>
</dbReference>
<feature type="compositionally biased region" description="Low complexity" evidence="8">
    <location>
        <begin position="74"/>
        <end position="88"/>
    </location>
</feature>
<comment type="subcellular location">
    <subcellularLocation>
        <location evidence="2 7">Cytoplasm</location>
    </subcellularLocation>
</comment>
<feature type="region of interest" description="Disordered" evidence="8">
    <location>
        <begin position="352"/>
        <end position="395"/>
    </location>
</feature>
<evidence type="ECO:0000256" key="1">
    <source>
        <dbReference type="ARBA" id="ARBA00000971"/>
    </source>
</evidence>
<comment type="caution">
    <text evidence="9">The sequence shown here is derived from an EMBL/GenBank/DDBJ whole genome shotgun (WGS) entry which is preliminary data.</text>
</comment>
<dbReference type="SUPFAM" id="SSF140984">
    <property type="entry name" value="PTPA-like"/>
    <property type="match status" value="2"/>
</dbReference>
<evidence type="ECO:0000256" key="8">
    <source>
        <dbReference type="SAM" id="MobiDB-lite"/>
    </source>
</evidence>
<dbReference type="InterPro" id="IPR004327">
    <property type="entry name" value="Phstyr_phstse_ac"/>
</dbReference>
<dbReference type="Pfam" id="PF03095">
    <property type="entry name" value="PTPA"/>
    <property type="match status" value="2"/>
</dbReference>
<name>A0ABD3Q065_9STRA</name>
<dbReference type="PANTHER" id="PTHR10012:SF0">
    <property type="entry name" value="SERINE_THREONINE-PROTEIN PHOSPHATASE 2A ACTIVATOR"/>
    <property type="match status" value="1"/>
</dbReference>
<comment type="catalytic activity">
    <reaction evidence="1 7">
        <text>[protein]-peptidylproline (omega=180) = [protein]-peptidylproline (omega=0)</text>
        <dbReference type="Rhea" id="RHEA:16237"/>
        <dbReference type="Rhea" id="RHEA-COMP:10747"/>
        <dbReference type="Rhea" id="RHEA-COMP:10748"/>
        <dbReference type="ChEBI" id="CHEBI:83833"/>
        <dbReference type="ChEBI" id="CHEBI:83834"/>
        <dbReference type="EC" id="5.2.1.8"/>
    </reaction>
</comment>
<feature type="compositionally biased region" description="Pro residues" evidence="8">
    <location>
        <begin position="553"/>
        <end position="563"/>
    </location>
</feature>
<accession>A0ABD3Q065</accession>
<sequence>MSDQPPAAVPPKHSTDESPHPFPSSDAAKQGKSTVPRRYIYTQADMENFRLSSARKELLSFVTAMGRGLTNNGTPSSSASSTASATPPHNYDPERPLQYLTPALASLHGSLSCMADTWMDGNHPDGIPPDLKAKARFGNPAFRTWHARLVRRSYGIVKCCLDCHRLNCEGTSAQDELSVLAECSKKGYRAASSEAPHELSTGSSNSNEEETIEELRAYLHDAFGHPIRIDYGTGHESSFVVFLLALCKIGCFAWRSRQNDELNNAVEHDASYSGGDSKSKSAPTPSPPTISRASLSLFHAYLNVTRGLQRDYMLEPAGSHGVWGLDDYHCIPFFVGACQMVAREQWQQHQLKEQRQSAMRSVDQTKLEKDESDGDATPMNPYLPDKALPDPKTPSMPLSNYNDNLEHWDPSIIHNRNILEMHRNTYLYLSCIHFIQQIKPNVPFFESSPMLNDISSLGNWNKVSSGLLRLYEGEVLDKLPVVQHFVFGKIFSANWSPSRKGPLEAPQWTFINGPMGDECIAPWAYGNNGSNESPQGGENIHGRTNSNVSSLGPMPPTRAPWAK</sequence>
<dbReference type="Proteomes" id="UP001516023">
    <property type="component" value="Unassembled WGS sequence"/>
</dbReference>
<dbReference type="EC" id="5.2.1.8" evidence="7"/>
<dbReference type="InterPro" id="IPR037218">
    <property type="entry name" value="PTPA_sf"/>
</dbReference>
<protein>
    <recommendedName>
        <fullName evidence="7">Serine/threonine-protein phosphatase 2A activator</fullName>
        <ecNumber evidence="7">5.2.1.8</ecNumber>
    </recommendedName>
    <alternativeName>
        <fullName evidence="7">Phosphotyrosyl phosphatase activator</fullName>
    </alternativeName>
</protein>
<keyword evidence="5 7" id="KW-0697">Rotamase</keyword>
<dbReference type="PANTHER" id="PTHR10012">
    <property type="entry name" value="SERINE/THREONINE-PROTEIN PHOSPHATASE 2A REGULATORY SUBUNIT B"/>
    <property type="match status" value="1"/>
</dbReference>
<comment type="similarity">
    <text evidence="3 7">Belongs to the PTPA-type PPIase family.</text>
</comment>